<dbReference type="PROSITE" id="PS52016">
    <property type="entry name" value="TONB_DEPENDENT_REC_3"/>
    <property type="match status" value="1"/>
</dbReference>
<evidence type="ECO:0000256" key="2">
    <source>
        <dbReference type="ARBA" id="ARBA00022448"/>
    </source>
</evidence>
<dbReference type="SUPFAM" id="SSF49464">
    <property type="entry name" value="Carboxypeptidase regulatory domain-like"/>
    <property type="match status" value="1"/>
</dbReference>
<dbReference type="Proteomes" id="UP000077667">
    <property type="component" value="Chromosome"/>
</dbReference>
<dbReference type="InterPro" id="IPR039426">
    <property type="entry name" value="TonB-dep_rcpt-like"/>
</dbReference>
<dbReference type="Gene3D" id="2.170.130.10">
    <property type="entry name" value="TonB-dependent receptor, plug domain"/>
    <property type="match status" value="1"/>
</dbReference>
<evidence type="ECO:0000256" key="7">
    <source>
        <dbReference type="PROSITE-ProRule" id="PRU01360"/>
    </source>
</evidence>
<dbReference type="NCBIfam" id="TIGR04056">
    <property type="entry name" value="OMP_RagA_SusC"/>
    <property type="match status" value="1"/>
</dbReference>
<feature type="signal peptide" evidence="8">
    <location>
        <begin position="1"/>
        <end position="20"/>
    </location>
</feature>
<evidence type="ECO:0000259" key="9">
    <source>
        <dbReference type="Pfam" id="PF07715"/>
    </source>
</evidence>
<comment type="subcellular location">
    <subcellularLocation>
        <location evidence="1 7">Cell outer membrane</location>
        <topology evidence="1 7">Multi-pass membrane protein</topology>
    </subcellularLocation>
</comment>
<proteinExistence type="inferred from homology"/>
<dbReference type="Pfam" id="PF07715">
    <property type="entry name" value="Plug"/>
    <property type="match status" value="1"/>
</dbReference>
<dbReference type="SUPFAM" id="SSF56935">
    <property type="entry name" value="Porins"/>
    <property type="match status" value="1"/>
</dbReference>
<dbReference type="InterPro" id="IPR036942">
    <property type="entry name" value="Beta-barrel_TonB_sf"/>
</dbReference>
<dbReference type="InterPro" id="IPR023996">
    <property type="entry name" value="TonB-dep_OMP_SusC/RagA"/>
</dbReference>
<dbReference type="Gene3D" id="2.40.170.20">
    <property type="entry name" value="TonB-dependent receptor, beta-barrel domain"/>
    <property type="match status" value="1"/>
</dbReference>
<dbReference type="EMBL" id="CP015772">
    <property type="protein sequence ID" value="ANH82560.1"/>
    <property type="molecule type" value="Genomic_DNA"/>
</dbReference>
<evidence type="ECO:0000256" key="8">
    <source>
        <dbReference type="SAM" id="SignalP"/>
    </source>
</evidence>
<protein>
    <submittedName>
        <fullName evidence="10">SusC/RagA family TonB-linked outer membrane protein</fullName>
    </submittedName>
</protein>
<evidence type="ECO:0000256" key="3">
    <source>
        <dbReference type="ARBA" id="ARBA00022452"/>
    </source>
</evidence>
<keyword evidence="3 7" id="KW-1134">Transmembrane beta strand</keyword>
<evidence type="ECO:0000313" key="10">
    <source>
        <dbReference type="EMBL" id="ANH82560.1"/>
    </source>
</evidence>
<reference evidence="10 11" key="1">
    <citation type="submission" date="2016-05" db="EMBL/GenBank/DDBJ databases">
        <title>Niabella ginsenosidivorans BS26 whole genome sequencing.</title>
        <authorList>
            <person name="Im W.T."/>
            <person name="Siddiqi M.Z."/>
        </authorList>
    </citation>
    <scope>NUCLEOTIDE SEQUENCE [LARGE SCALE GENOMIC DNA]</scope>
    <source>
        <strain evidence="10 11">BS26</strain>
    </source>
</reference>
<evidence type="ECO:0000256" key="1">
    <source>
        <dbReference type="ARBA" id="ARBA00004571"/>
    </source>
</evidence>
<organism evidence="10 11">
    <name type="scientific">Niabella ginsenosidivorans</name>
    <dbReference type="NCBI Taxonomy" id="1176587"/>
    <lineage>
        <taxon>Bacteria</taxon>
        <taxon>Pseudomonadati</taxon>
        <taxon>Bacteroidota</taxon>
        <taxon>Chitinophagia</taxon>
        <taxon>Chitinophagales</taxon>
        <taxon>Chitinophagaceae</taxon>
        <taxon>Niabella</taxon>
    </lineage>
</organism>
<dbReference type="Gene3D" id="2.60.40.1120">
    <property type="entry name" value="Carboxypeptidase-like, regulatory domain"/>
    <property type="match status" value="1"/>
</dbReference>
<keyword evidence="11" id="KW-1185">Reference proteome</keyword>
<evidence type="ECO:0000313" key="11">
    <source>
        <dbReference type="Proteomes" id="UP000077667"/>
    </source>
</evidence>
<keyword evidence="6 7" id="KW-0998">Cell outer membrane</keyword>
<dbReference type="Pfam" id="PF13715">
    <property type="entry name" value="CarbopepD_reg_2"/>
    <property type="match status" value="1"/>
</dbReference>
<name>A0A1A9I779_9BACT</name>
<keyword evidence="8" id="KW-0732">Signal</keyword>
<sequence>MKSLLFVIICIAALYQQVQAQRSLSGKVTEAGVGTPVQGATVQVKGTNTITVTDENGAFELKNVPEKAVLVFSSVNYLRQEYPVGNEAMIAVSLEPDNTSLDEVMVIAYGTAKKGTYTGSVSTLSANDIKDPPNTTFENALNGKVAGLQFSQTSGQAGSASDIRIRGIGSMNASKDPLYVIDGVPVISGNSGQMSDYNYTTNNIMNSLNPDDIESISVLKDAAASSLYGSRAANGVIIVTTKKGKLGKPVISLKTSLGFSPSWATDNYEPASVQDQVNMLYSVFYDYSIAGGASAADASASAINRLNGKFNMHGYYFEAPGTGRYENIAIKGMTDGIENRDGKYFDWNKVLFRTGLFTTNDISVSGGNDNTTYYSSLSYTKDKNRVAVNELERVAGRVNLTQKIGKIIEFSSNVNVAKYDKTGFNDSRNLGLNYFLESRNLLWPLYWPTDYKTGAPFTDRYGSYAYNDEYYNTLWNGGSRTLSLSAIEGLTVKILPTLNVKSIFSYNNSSVKDHLYYSPLHFNGQASDGSVDDMSTTYTKMVSSTTVNYNEQFGKNDIGFLAGFEGEKNVTDFLRASGTNLATSSLQTPATAGKTVSNGYSWGNNLMSVLSRLEYNYDQRYYLSGSFRRDGTSRVAPDTRWANFWSVAGSWRIDKEKFFNSGGVVSNLRVRASYGTNGTMPSNDFGWRSLIYYNTDSRYNEQPGGLISSFGNDSLTWEKSKAANIALEFGLFNQRLTGTIEYFNKNTDDLIQSVPISTVTGISSILSNIGRINNRGLEFELAGDLIRKPGLRWSASVNGSVLKSTVKELYGGQPIIWDDPTGDDARAQFIYQEGASMLSFYGYEWAGVDPSTGSNVYYVNDPDNPKGDFEFKGRGATYDYAKAQMVILGTGIPKLYGGFNTDAEYKGFTLALGFIYKIGGKLYDGAFKDVADDGYYWERIRSQYYFENLWTDANHNGTQPQIRGTDLTDAMQYSSRQLYDASFLRLKNITLGYNIPGRFLNKLSLKSGRLFFNGSNLLTMAKYKIADPEVTQYSTRGWELPITKTYTFGLEVSL</sequence>
<dbReference type="STRING" id="1176587.A8C56_17665"/>
<dbReference type="InterPro" id="IPR023997">
    <property type="entry name" value="TonB-dep_OMP_SusC/RagA_CS"/>
</dbReference>
<keyword evidence="4 7" id="KW-0812">Transmembrane</keyword>
<evidence type="ECO:0000256" key="4">
    <source>
        <dbReference type="ARBA" id="ARBA00022692"/>
    </source>
</evidence>
<dbReference type="NCBIfam" id="TIGR04057">
    <property type="entry name" value="SusC_RagA_signa"/>
    <property type="match status" value="1"/>
</dbReference>
<keyword evidence="5 7" id="KW-0472">Membrane</keyword>
<dbReference type="GO" id="GO:0009279">
    <property type="term" value="C:cell outer membrane"/>
    <property type="evidence" value="ECO:0007669"/>
    <property type="project" value="UniProtKB-SubCell"/>
</dbReference>
<gene>
    <name evidence="10" type="ORF">A8C56_17665</name>
</gene>
<dbReference type="OrthoDB" id="9768177at2"/>
<evidence type="ECO:0000256" key="5">
    <source>
        <dbReference type="ARBA" id="ARBA00023136"/>
    </source>
</evidence>
<accession>A0A1A9I779</accession>
<feature type="domain" description="TonB-dependent receptor plug" evidence="9">
    <location>
        <begin position="116"/>
        <end position="236"/>
    </location>
</feature>
<dbReference type="InterPro" id="IPR037066">
    <property type="entry name" value="Plug_dom_sf"/>
</dbReference>
<feature type="chain" id="PRO_5008389977" evidence="8">
    <location>
        <begin position="21"/>
        <end position="1054"/>
    </location>
</feature>
<dbReference type="AlphaFoldDB" id="A0A1A9I779"/>
<comment type="similarity">
    <text evidence="7">Belongs to the TonB-dependent receptor family.</text>
</comment>
<dbReference type="KEGG" id="nia:A8C56_17665"/>
<dbReference type="RefSeq" id="WP_067759002.1">
    <property type="nucleotide sequence ID" value="NZ_CP015772.1"/>
</dbReference>
<evidence type="ECO:0000256" key="6">
    <source>
        <dbReference type="ARBA" id="ARBA00023237"/>
    </source>
</evidence>
<dbReference type="InterPro" id="IPR012910">
    <property type="entry name" value="Plug_dom"/>
</dbReference>
<keyword evidence="2 7" id="KW-0813">Transport</keyword>
<dbReference type="InterPro" id="IPR008969">
    <property type="entry name" value="CarboxyPept-like_regulatory"/>
</dbReference>